<evidence type="ECO:0000256" key="1">
    <source>
        <dbReference type="ARBA" id="ARBA00023118"/>
    </source>
</evidence>
<dbReference type="NCBIfam" id="TIGR01894">
    <property type="entry name" value="cas_TM1795_cmr1"/>
    <property type="match status" value="1"/>
</dbReference>
<evidence type="ECO:0000313" key="4">
    <source>
        <dbReference type="Proteomes" id="UP000501421"/>
    </source>
</evidence>
<evidence type="ECO:0000259" key="2">
    <source>
        <dbReference type="Pfam" id="PF03787"/>
    </source>
</evidence>
<dbReference type="GO" id="GO:0051607">
    <property type="term" value="P:defense response to virus"/>
    <property type="evidence" value="ECO:0007669"/>
    <property type="project" value="UniProtKB-KW"/>
</dbReference>
<keyword evidence="1" id="KW-0051">Antiviral defense</keyword>
<dbReference type="Pfam" id="PF03787">
    <property type="entry name" value="RAMPs"/>
    <property type="match status" value="1"/>
</dbReference>
<dbReference type="InterPro" id="IPR005537">
    <property type="entry name" value="RAMP_III_fam"/>
</dbReference>
<dbReference type="Proteomes" id="UP000501421">
    <property type="component" value="Chromosome"/>
</dbReference>
<protein>
    <recommendedName>
        <fullName evidence="2">CRISPR type III-associated protein domain-containing protein</fullName>
    </recommendedName>
</protein>
<sequence>MERYESATATAVVESPYQLVLLTPAAIHGAEPRAQAEFRLPSLRGVWRYFWRTLQDQPNVNDLLREEEIMFGGTRVMKQQSPVHLSMSETVQGAKKENILPHKSSSFTVPALSAGKEVTVTISVRKRHESKLEMYEWYFQYMLHLAGIGQRSRRGFGAVQWTGHEWNTVEEYADSLHAVLSRLGVASAFSFASRGCIVSRAAAVKTPHPILSAVWVGEGKDSASEVLKGFGKASHEANRYGTLGFVQGKNKLASPLWCTVRKIGGRYYPIISEVRTNEQRYNEPRYEQDRKRFLEIVGVRV</sequence>
<accession>A0A679FXD8</accession>
<gene>
    <name evidence="3" type="ORF">GsuE55_32090</name>
</gene>
<proteinExistence type="predicted"/>
<name>A0A679FXD8_9BACL</name>
<dbReference type="AlphaFoldDB" id="A0A679FXD8"/>
<dbReference type="EMBL" id="AP022557">
    <property type="protein sequence ID" value="BBW98376.1"/>
    <property type="molecule type" value="Genomic_DNA"/>
</dbReference>
<reference evidence="4" key="1">
    <citation type="journal article" date="2020" name="Microbiol. Resour. Announc.">
        <title>Complete Genome Sequence of Geobacillus sp. Strain E55-1, Isolated from Mine Geyser in Japan.</title>
        <authorList>
            <person name="Miyazaki K."/>
            <person name="Hase E."/>
            <person name="Tokito N."/>
        </authorList>
    </citation>
    <scope>NUCLEOTIDE SEQUENCE [LARGE SCALE GENOMIC DNA]</scope>
    <source>
        <strain evidence="4">E55-1</strain>
    </source>
</reference>
<evidence type="ECO:0000313" key="3">
    <source>
        <dbReference type="EMBL" id="BBW98376.1"/>
    </source>
</evidence>
<organism evidence="3 4">
    <name type="scientific">Geobacillus subterraneus</name>
    <dbReference type="NCBI Taxonomy" id="129338"/>
    <lineage>
        <taxon>Bacteria</taxon>
        <taxon>Bacillati</taxon>
        <taxon>Bacillota</taxon>
        <taxon>Bacilli</taxon>
        <taxon>Bacillales</taxon>
        <taxon>Anoxybacillaceae</taxon>
        <taxon>Geobacillus</taxon>
    </lineage>
</organism>
<dbReference type="InterPro" id="IPR007522">
    <property type="entry name" value="CRISPR-assoc_prot_TM1795"/>
</dbReference>
<feature type="domain" description="CRISPR type III-associated protein" evidence="2">
    <location>
        <begin position="20"/>
        <end position="159"/>
    </location>
</feature>
<keyword evidence="4" id="KW-1185">Reference proteome</keyword>
<dbReference type="RefSeq" id="WP_033022455.1">
    <property type="nucleotide sequence ID" value="NZ_AP022557.1"/>
</dbReference>